<organism evidence="3 4">
    <name type="scientific">Allokutzneria albata</name>
    <name type="common">Kibdelosporangium albatum</name>
    <dbReference type="NCBI Taxonomy" id="211114"/>
    <lineage>
        <taxon>Bacteria</taxon>
        <taxon>Bacillati</taxon>
        <taxon>Actinomycetota</taxon>
        <taxon>Actinomycetes</taxon>
        <taxon>Pseudonocardiales</taxon>
        <taxon>Pseudonocardiaceae</taxon>
        <taxon>Allokutzneria</taxon>
    </lineage>
</organism>
<evidence type="ECO:0000313" key="3">
    <source>
        <dbReference type="EMBL" id="SDM59251.1"/>
    </source>
</evidence>
<name>A0A1G9UH50_ALLAB</name>
<dbReference type="EMBL" id="LT629701">
    <property type="protein sequence ID" value="SDM59251.1"/>
    <property type="molecule type" value="Genomic_DNA"/>
</dbReference>
<keyword evidence="2" id="KW-0472">Membrane</keyword>
<feature type="region of interest" description="Disordered" evidence="1">
    <location>
        <begin position="1"/>
        <end position="24"/>
    </location>
</feature>
<sequence>MSEMPPAESGTSGLSHHEEPPPSPTAHRLWIGLLVGGTAVLVLLVILQAFFI</sequence>
<dbReference type="InterPro" id="IPR045512">
    <property type="entry name" value="DUF6480"/>
</dbReference>
<evidence type="ECO:0000256" key="2">
    <source>
        <dbReference type="SAM" id="Phobius"/>
    </source>
</evidence>
<protein>
    <submittedName>
        <fullName evidence="3">Uncharacterized protein</fullName>
    </submittedName>
</protein>
<evidence type="ECO:0000256" key="1">
    <source>
        <dbReference type="SAM" id="MobiDB-lite"/>
    </source>
</evidence>
<dbReference type="STRING" id="211114.SAMN04489726_2409"/>
<reference evidence="3 4" key="1">
    <citation type="submission" date="2016-10" db="EMBL/GenBank/DDBJ databases">
        <authorList>
            <person name="de Groot N.N."/>
        </authorList>
    </citation>
    <scope>NUCLEOTIDE SEQUENCE [LARGE SCALE GENOMIC DNA]</scope>
    <source>
        <strain evidence="3 4">DSM 44149</strain>
    </source>
</reference>
<dbReference type="AlphaFoldDB" id="A0A1G9UH50"/>
<dbReference type="Proteomes" id="UP000183376">
    <property type="component" value="Chromosome I"/>
</dbReference>
<dbReference type="Pfam" id="PF20088">
    <property type="entry name" value="DUF6480"/>
    <property type="match status" value="1"/>
</dbReference>
<evidence type="ECO:0000313" key="4">
    <source>
        <dbReference type="Proteomes" id="UP000183376"/>
    </source>
</evidence>
<keyword evidence="2" id="KW-1133">Transmembrane helix</keyword>
<keyword evidence="2" id="KW-0812">Transmembrane</keyword>
<gene>
    <name evidence="3" type="ORF">SAMN04489726_2409</name>
</gene>
<keyword evidence="4" id="KW-1185">Reference proteome</keyword>
<proteinExistence type="predicted"/>
<accession>A0A1G9UH50</accession>
<dbReference type="RefSeq" id="WP_156051571.1">
    <property type="nucleotide sequence ID" value="NZ_JOEF01000027.1"/>
</dbReference>
<feature type="transmembrane region" description="Helical" evidence="2">
    <location>
        <begin position="29"/>
        <end position="51"/>
    </location>
</feature>